<evidence type="ECO:0000256" key="4">
    <source>
        <dbReference type="ARBA" id="ARBA00023136"/>
    </source>
</evidence>
<dbReference type="Pfam" id="PF07690">
    <property type="entry name" value="MFS_1"/>
    <property type="match status" value="1"/>
</dbReference>
<dbReference type="InterPro" id="IPR005829">
    <property type="entry name" value="Sugar_transporter_CS"/>
</dbReference>
<reference evidence="6" key="1">
    <citation type="journal article" date="2008" name="Nat. Genet.">
        <title>The Pristionchus pacificus genome provides a unique perspective on nematode lifestyle and parasitism.</title>
        <authorList>
            <person name="Dieterich C."/>
            <person name="Clifton S.W."/>
            <person name="Schuster L.N."/>
            <person name="Chinwalla A."/>
            <person name="Delehaunty K."/>
            <person name="Dinkelacker I."/>
            <person name="Fulton L."/>
            <person name="Fulton R."/>
            <person name="Godfrey J."/>
            <person name="Minx P."/>
            <person name="Mitreva M."/>
            <person name="Roeseler W."/>
            <person name="Tian H."/>
            <person name="Witte H."/>
            <person name="Yang S.P."/>
            <person name="Wilson R.K."/>
            <person name="Sommer R.J."/>
        </authorList>
    </citation>
    <scope>NUCLEOTIDE SEQUENCE [LARGE SCALE GENOMIC DNA]</scope>
    <source>
        <strain evidence="6">PS312</strain>
    </source>
</reference>
<dbReference type="PROSITE" id="PS50850">
    <property type="entry name" value="MFS"/>
    <property type="match status" value="1"/>
</dbReference>
<dbReference type="AlphaFoldDB" id="A0A2A6D376"/>
<evidence type="ECO:0000256" key="2">
    <source>
        <dbReference type="ARBA" id="ARBA00022692"/>
    </source>
</evidence>
<dbReference type="GO" id="GO:0022857">
    <property type="term" value="F:transmembrane transporter activity"/>
    <property type="evidence" value="ECO:0007669"/>
    <property type="project" value="InterPro"/>
</dbReference>
<reference evidence="5" key="2">
    <citation type="submission" date="2022-06" db="UniProtKB">
        <authorList>
            <consortium name="EnsemblMetazoa"/>
        </authorList>
    </citation>
    <scope>IDENTIFICATION</scope>
    <source>
        <strain evidence="5">PS312</strain>
    </source>
</reference>
<accession>A0A8R1U848</accession>
<evidence type="ECO:0000313" key="6">
    <source>
        <dbReference type="Proteomes" id="UP000005239"/>
    </source>
</evidence>
<dbReference type="SUPFAM" id="SSF103473">
    <property type="entry name" value="MFS general substrate transporter"/>
    <property type="match status" value="1"/>
</dbReference>
<evidence type="ECO:0000256" key="3">
    <source>
        <dbReference type="ARBA" id="ARBA00022989"/>
    </source>
</evidence>
<evidence type="ECO:0000313" key="5">
    <source>
        <dbReference type="EnsemblMetazoa" id="PPA11253.1"/>
    </source>
</evidence>
<organism evidence="5 6">
    <name type="scientific">Pristionchus pacificus</name>
    <name type="common">Parasitic nematode worm</name>
    <dbReference type="NCBI Taxonomy" id="54126"/>
    <lineage>
        <taxon>Eukaryota</taxon>
        <taxon>Metazoa</taxon>
        <taxon>Ecdysozoa</taxon>
        <taxon>Nematoda</taxon>
        <taxon>Chromadorea</taxon>
        <taxon>Rhabditida</taxon>
        <taxon>Rhabditina</taxon>
        <taxon>Diplogasteromorpha</taxon>
        <taxon>Diplogasteroidea</taxon>
        <taxon>Neodiplogasteridae</taxon>
        <taxon>Pristionchus</taxon>
    </lineage>
</organism>
<dbReference type="Proteomes" id="UP000005239">
    <property type="component" value="Unassembled WGS sequence"/>
</dbReference>
<protein>
    <submittedName>
        <fullName evidence="5">Membrane transporter</fullName>
    </submittedName>
</protein>
<dbReference type="InterPro" id="IPR011701">
    <property type="entry name" value="MFS"/>
</dbReference>
<proteinExistence type="predicted"/>
<dbReference type="PROSITE" id="PS00216">
    <property type="entry name" value="SUGAR_TRANSPORT_1"/>
    <property type="match status" value="1"/>
</dbReference>
<dbReference type="InterPro" id="IPR020846">
    <property type="entry name" value="MFS_dom"/>
</dbReference>
<sequence>MNLTLLICLTSLGWSILALIIMPSSFYDTKMENSTFITVDEEFHLNKGEKDMISTVFMAGMMLGGLSTSPLSDRLGRKPMLIVSSLAIGLLTFLVSKAPNYGSLILIRVLQGACYTSLGQCSWTIGFESTPIEWRAKNSLIYGIAWVLGYLTLTPIAYLSRSWRDLFLFTSIPPFIFALAVLVFVPETLHHLARINSPRVQKWIKKVDSRDAIILKKPLESVSNNIFKELWEHKRFLHYTILTSGLWIADTFIYFGLSFYSTNLSGNIYFNYAAIGAAEIPAYFLLFKFIKSYSRRKVMMITHFLSAISFVIIVFLPKESIWSHICWYTGKMIISISFMTVYVAASEIFPTNIRNSALGICEMISRIGGIMAPFLSTLVRNIYYLADLYILISGRYKSSIMGHTAYLDENEDPGNPQFKGINYMKNLKAKLADHFTRSFANQLSGFEVTNIVESYIRSNSEKRCDGSPRSSAVRVSFLMLQEGFIRPIVGGETTFNEDRRTFYRLGNPDEVQSVVILPRGMKSRESSCEREKPQRRSSFSRILQSPLLRRGSVSRTSSKFSLSSSSSSDKSTDQDELIDDETRLFEFALARLLTLVDIPQIEELVDMQSHCGDEVGSTANLLTSILSKMGLWGEEEGGADPSTIVLLKKHRRAEMVHSYFKAVRFMCPRLQIQEDRSMDEYDQVEQWGRQALKAVSNRLDSITRNGYSPLIPREFSKVVSSIALLSKQKLSEAVVYLNSSLEMGENLSHAIDSLRTFIVPQIGMDLEQQRYVISVLVENRIDLQQKVTEMREEALSRCSPVPARFCEAVEEDSATDRQLAELIVLILKDERVSQPDKFKKLQLMQTQHPKAYAIYMKNLL</sequence>
<dbReference type="Gene3D" id="1.20.1250.20">
    <property type="entry name" value="MFS general substrate transporter like domains"/>
    <property type="match status" value="1"/>
</dbReference>
<dbReference type="InterPro" id="IPR036259">
    <property type="entry name" value="MFS_trans_sf"/>
</dbReference>
<dbReference type="GO" id="GO:0016020">
    <property type="term" value="C:membrane"/>
    <property type="evidence" value="ECO:0007669"/>
    <property type="project" value="UniProtKB-SubCell"/>
</dbReference>
<comment type="subcellular location">
    <subcellularLocation>
        <location evidence="1">Membrane</location>
        <topology evidence="1">Multi-pass membrane protein</topology>
    </subcellularLocation>
</comment>
<keyword evidence="4" id="KW-0472">Membrane</keyword>
<keyword evidence="2" id="KW-0812">Transmembrane</keyword>
<name>A0A2A6D376_PRIPA</name>
<keyword evidence="3" id="KW-1133">Transmembrane helix</keyword>
<evidence type="ECO:0000256" key="1">
    <source>
        <dbReference type="ARBA" id="ARBA00004141"/>
    </source>
</evidence>
<dbReference type="PANTHER" id="PTHR24064">
    <property type="entry name" value="SOLUTE CARRIER FAMILY 22 MEMBER"/>
    <property type="match status" value="1"/>
</dbReference>
<dbReference type="EnsemblMetazoa" id="PPA11253.1">
    <property type="protein sequence ID" value="PPA11253.1"/>
    <property type="gene ID" value="WBGene00100807"/>
</dbReference>
<keyword evidence="6" id="KW-1185">Reference proteome</keyword>
<gene>
    <name evidence="5" type="primary">WBGene00100807</name>
</gene>
<accession>A0A2A6D376</accession>